<reference evidence="3" key="1">
    <citation type="submission" date="2012-02" db="EMBL/GenBank/DDBJ databases">
        <title>Genome sequencing of Giardia lamblia Genotypes A2 and B isolates (DH and GS) and comparative analysis with the genomes of Genotypes A1 and E (WB and Pig).</title>
        <authorList>
            <person name="Adam R."/>
            <person name="Dahlstrom E."/>
            <person name="Martens C."/>
            <person name="Bruno D."/>
            <person name="Barbian K."/>
            <person name="Porcella S.F."/>
            <person name="Nash T."/>
        </authorList>
    </citation>
    <scope>NUCLEOTIDE SEQUENCE</scope>
    <source>
        <strain evidence="3">DH</strain>
    </source>
</reference>
<evidence type="ECO:0000313" key="2">
    <source>
        <dbReference type="EMBL" id="ESU35936.1"/>
    </source>
</evidence>
<keyword evidence="2" id="KW-0418">Kinase</keyword>
<name>V6TAN4_GIAIN</name>
<keyword evidence="2" id="KW-0808">Transferase</keyword>
<gene>
    <name evidence="2" type="ORF">DHA2_153501</name>
</gene>
<evidence type="ECO:0000256" key="1">
    <source>
        <dbReference type="SAM" id="SignalP"/>
    </source>
</evidence>
<evidence type="ECO:0000313" key="3">
    <source>
        <dbReference type="Proteomes" id="UP000018320"/>
    </source>
</evidence>
<feature type="signal peptide" evidence="1">
    <location>
        <begin position="1"/>
        <end position="16"/>
    </location>
</feature>
<accession>V6TAN4</accession>
<comment type="caution">
    <text evidence="2">The sequence shown here is derived from an EMBL/GenBank/DDBJ whole genome shotgun (WGS) entry which is preliminary data.</text>
</comment>
<dbReference type="AlphaFoldDB" id="V6TAN4"/>
<reference evidence="2 3" key="2">
    <citation type="journal article" date="2013" name="Genome Biol. Evol.">
        <title>Genome sequencing of Giardia lamblia genotypes A2 and B isolates (DH and GS) and comparative analysis with the genomes of genotypes A1 and E (WB and Pig).</title>
        <authorList>
            <person name="Adam R.D."/>
            <person name="Dahlstrom E.W."/>
            <person name="Martens C.A."/>
            <person name="Bruno D.P."/>
            <person name="Barbian K.D."/>
            <person name="Ricklefs S.M."/>
            <person name="Hernandez M.M."/>
            <person name="Narla N.P."/>
            <person name="Patel R.B."/>
            <person name="Porcella S.F."/>
            <person name="Nash T.E."/>
        </authorList>
    </citation>
    <scope>NUCLEOTIDE SEQUENCE [LARGE SCALE GENOMIC DNA]</scope>
    <source>
        <strain evidence="2 3">DH</strain>
    </source>
</reference>
<organism evidence="2 3">
    <name type="scientific">Giardia intestinalis</name>
    <name type="common">Giardia lamblia</name>
    <dbReference type="NCBI Taxonomy" id="5741"/>
    <lineage>
        <taxon>Eukaryota</taxon>
        <taxon>Metamonada</taxon>
        <taxon>Diplomonadida</taxon>
        <taxon>Hexamitidae</taxon>
        <taxon>Giardiinae</taxon>
        <taxon>Giardia</taxon>
    </lineage>
</organism>
<protein>
    <submittedName>
        <fullName evidence="2">Serine/threonine protein kinase</fullName>
    </submittedName>
</protein>
<proteinExistence type="predicted"/>
<sequence length="54" mass="5635">MLCAGLLSPLVCPVWCLDGSSPRASRGMDEPVDGMGFSHASSVMAQKTGMVGHR</sequence>
<keyword evidence="1" id="KW-0732">Signal</keyword>
<dbReference type="GO" id="GO:0004674">
    <property type="term" value="F:protein serine/threonine kinase activity"/>
    <property type="evidence" value="ECO:0007669"/>
    <property type="project" value="UniProtKB-KW"/>
</dbReference>
<dbReference type="Proteomes" id="UP000018320">
    <property type="component" value="Unassembled WGS sequence"/>
</dbReference>
<feature type="chain" id="PRO_5004751630" evidence="1">
    <location>
        <begin position="17"/>
        <end position="54"/>
    </location>
</feature>
<keyword evidence="2" id="KW-0723">Serine/threonine-protein kinase</keyword>
<dbReference type="VEuPathDB" id="GiardiaDB:DHA2_153501"/>
<dbReference type="EMBL" id="AHGT01000063">
    <property type="protein sequence ID" value="ESU35936.1"/>
    <property type="molecule type" value="Genomic_DNA"/>
</dbReference>